<sequence>MLGHKDGKSYCYRCDVCFKFFTRRDHLRTHEKNLHGEDAGPFACIVCSQLYKNADSLRKHIAKFHIQRAKPRWQWPMRRPFSCPVCHKCFARKHDMKVHARNLHGDHRGPFQCMLCSQWSKNAESMLVMGLSSRPPLSCPLCPRTFVSRANLVVHAKNEHGDDRGPFNCTV</sequence>
<evidence type="ECO:0000256" key="2">
    <source>
        <dbReference type="ARBA" id="ARBA00022737"/>
    </source>
</evidence>
<dbReference type="EMBL" id="JASPKZ010003060">
    <property type="protein sequence ID" value="KAJ9594258.1"/>
    <property type="molecule type" value="Genomic_DNA"/>
</dbReference>
<name>A0AAD8A8C4_DIPPU</name>
<keyword evidence="2" id="KW-0677">Repeat</keyword>
<gene>
    <name evidence="7" type="ORF">L9F63_014314</name>
</gene>
<dbReference type="GO" id="GO:0008270">
    <property type="term" value="F:zinc ion binding"/>
    <property type="evidence" value="ECO:0007669"/>
    <property type="project" value="UniProtKB-KW"/>
</dbReference>
<feature type="domain" description="C2H2-type" evidence="6">
    <location>
        <begin position="81"/>
        <end position="109"/>
    </location>
</feature>
<evidence type="ECO:0000256" key="1">
    <source>
        <dbReference type="ARBA" id="ARBA00022723"/>
    </source>
</evidence>
<feature type="non-terminal residue" evidence="7">
    <location>
        <position position="171"/>
    </location>
</feature>
<dbReference type="PROSITE" id="PS00028">
    <property type="entry name" value="ZINC_FINGER_C2H2_1"/>
    <property type="match status" value="4"/>
</dbReference>
<dbReference type="AlphaFoldDB" id="A0AAD8A8C4"/>
<keyword evidence="4" id="KW-0862">Zinc</keyword>
<protein>
    <recommendedName>
        <fullName evidence="6">C2H2-type domain-containing protein</fullName>
    </recommendedName>
</protein>
<dbReference type="Pfam" id="PF00096">
    <property type="entry name" value="zf-C2H2"/>
    <property type="match status" value="3"/>
</dbReference>
<proteinExistence type="predicted"/>
<dbReference type="GO" id="GO:0000981">
    <property type="term" value="F:DNA-binding transcription factor activity, RNA polymerase II-specific"/>
    <property type="evidence" value="ECO:0007669"/>
    <property type="project" value="TreeGrafter"/>
</dbReference>
<dbReference type="InterPro" id="IPR036236">
    <property type="entry name" value="Znf_C2H2_sf"/>
</dbReference>
<dbReference type="InterPro" id="IPR013087">
    <property type="entry name" value="Znf_C2H2_type"/>
</dbReference>
<accession>A0AAD8A8C4</accession>
<dbReference type="GO" id="GO:0043565">
    <property type="term" value="F:sequence-specific DNA binding"/>
    <property type="evidence" value="ECO:0007669"/>
    <property type="project" value="TreeGrafter"/>
</dbReference>
<reference evidence="7" key="1">
    <citation type="journal article" date="2023" name="IScience">
        <title>Live-bearing cockroach genome reveals convergent evolutionary mechanisms linked to viviparity in insects and beyond.</title>
        <authorList>
            <person name="Fouks B."/>
            <person name="Harrison M.C."/>
            <person name="Mikhailova A.A."/>
            <person name="Marchal E."/>
            <person name="English S."/>
            <person name="Carruthers M."/>
            <person name="Jennings E.C."/>
            <person name="Chiamaka E.L."/>
            <person name="Frigard R.A."/>
            <person name="Pippel M."/>
            <person name="Attardo G.M."/>
            <person name="Benoit J.B."/>
            <person name="Bornberg-Bauer E."/>
            <person name="Tobe S.S."/>
        </authorList>
    </citation>
    <scope>NUCLEOTIDE SEQUENCE</scope>
    <source>
        <strain evidence="7">Stay&amp;Tobe</strain>
    </source>
</reference>
<evidence type="ECO:0000256" key="5">
    <source>
        <dbReference type="PROSITE-ProRule" id="PRU00042"/>
    </source>
</evidence>
<dbReference type="Proteomes" id="UP001233999">
    <property type="component" value="Unassembled WGS sequence"/>
</dbReference>
<evidence type="ECO:0000256" key="4">
    <source>
        <dbReference type="ARBA" id="ARBA00022833"/>
    </source>
</evidence>
<feature type="domain" description="C2H2-type" evidence="6">
    <location>
        <begin position="12"/>
        <end position="40"/>
    </location>
</feature>
<dbReference type="SMART" id="SM00355">
    <property type="entry name" value="ZnF_C2H2"/>
    <property type="match status" value="4"/>
</dbReference>
<keyword evidence="1" id="KW-0479">Metal-binding</keyword>
<comment type="caution">
    <text evidence="7">The sequence shown here is derived from an EMBL/GenBank/DDBJ whole genome shotgun (WGS) entry which is preliminary data.</text>
</comment>
<keyword evidence="8" id="KW-1185">Reference proteome</keyword>
<dbReference type="SUPFAM" id="SSF57667">
    <property type="entry name" value="beta-beta-alpha zinc fingers"/>
    <property type="match status" value="2"/>
</dbReference>
<organism evidence="7 8">
    <name type="scientific">Diploptera punctata</name>
    <name type="common">Pacific beetle cockroach</name>
    <dbReference type="NCBI Taxonomy" id="6984"/>
    <lineage>
        <taxon>Eukaryota</taxon>
        <taxon>Metazoa</taxon>
        <taxon>Ecdysozoa</taxon>
        <taxon>Arthropoda</taxon>
        <taxon>Hexapoda</taxon>
        <taxon>Insecta</taxon>
        <taxon>Pterygota</taxon>
        <taxon>Neoptera</taxon>
        <taxon>Polyneoptera</taxon>
        <taxon>Dictyoptera</taxon>
        <taxon>Blattodea</taxon>
        <taxon>Blaberoidea</taxon>
        <taxon>Blaberidae</taxon>
        <taxon>Diplopterinae</taxon>
        <taxon>Diploptera</taxon>
    </lineage>
</organism>
<evidence type="ECO:0000259" key="6">
    <source>
        <dbReference type="PROSITE" id="PS50157"/>
    </source>
</evidence>
<dbReference type="PANTHER" id="PTHR24408:SF58">
    <property type="entry name" value="TRANSCRIPTION FACTOR (TFIIIA), PUTATIVE (AFU_ORTHOLOGUE AFUA_1G05150)-RELATED"/>
    <property type="match status" value="1"/>
</dbReference>
<dbReference type="PROSITE" id="PS50157">
    <property type="entry name" value="ZINC_FINGER_C2H2_2"/>
    <property type="match status" value="3"/>
</dbReference>
<dbReference type="Gene3D" id="3.30.160.60">
    <property type="entry name" value="Classic Zinc Finger"/>
    <property type="match status" value="3"/>
</dbReference>
<evidence type="ECO:0000313" key="7">
    <source>
        <dbReference type="EMBL" id="KAJ9594258.1"/>
    </source>
</evidence>
<keyword evidence="3 5" id="KW-0863">Zinc-finger</keyword>
<feature type="domain" description="C2H2-type" evidence="6">
    <location>
        <begin position="137"/>
        <end position="165"/>
    </location>
</feature>
<reference evidence="7" key="2">
    <citation type="submission" date="2023-05" db="EMBL/GenBank/DDBJ databases">
        <authorList>
            <person name="Fouks B."/>
        </authorList>
    </citation>
    <scope>NUCLEOTIDE SEQUENCE</scope>
    <source>
        <strain evidence="7">Stay&amp;Tobe</strain>
        <tissue evidence="7">Testes</tissue>
    </source>
</reference>
<evidence type="ECO:0000256" key="3">
    <source>
        <dbReference type="ARBA" id="ARBA00022771"/>
    </source>
</evidence>
<evidence type="ECO:0000313" key="8">
    <source>
        <dbReference type="Proteomes" id="UP001233999"/>
    </source>
</evidence>
<dbReference type="GO" id="GO:0005634">
    <property type="term" value="C:nucleus"/>
    <property type="evidence" value="ECO:0007669"/>
    <property type="project" value="TreeGrafter"/>
</dbReference>
<dbReference type="PANTHER" id="PTHR24408">
    <property type="entry name" value="ZINC FINGER PROTEIN"/>
    <property type="match status" value="1"/>
</dbReference>